<proteinExistence type="inferred from homology"/>
<dbReference type="Gene3D" id="3.90.110.10">
    <property type="entry name" value="Lactate dehydrogenase/glycoside hydrolase, family 4, C-terminal"/>
    <property type="match status" value="1"/>
</dbReference>
<dbReference type="SUPFAM" id="SSF56327">
    <property type="entry name" value="LDH C-terminal domain-like"/>
    <property type="match status" value="1"/>
</dbReference>
<dbReference type="Proteomes" id="UP000462362">
    <property type="component" value="Unassembled WGS sequence"/>
</dbReference>
<feature type="domain" description="Lactate/malate dehydrogenase C-terminal" evidence="6">
    <location>
        <begin position="146"/>
        <end position="301"/>
    </location>
</feature>
<feature type="binding site" evidence="3">
    <location>
        <begin position="119"/>
        <end position="121"/>
    </location>
    <ligand>
        <name>NAD(+)</name>
        <dbReference type="ChEBI" id="CHEBI:57540"/>
    </ligand>
</feature>
<evidence type="ECO:0000256" key="1">
    <source>
        <dbReference type="ARBA" id="ARBA00003966"/>
    </source>
</evidence>
<feature type="active site" description="Proton acceptor" evidence="2">
    <location>
        <position position="176"/>
    </location>
</feature>
<organism evidence="7 8">
    <name type="scientific">Parasutterella excrementihominis</name>
    <dbReference type="NCBI Taxonomy" id="487175"/>
    <lineage>
        <taxon>Bacteria</taxon>
        <taxon>Pseudomonadati</taxon>
        <taxon>Pseudomonadota</taxon>
        <taxon>Betaproteobacteria</taxon>
        <taxon>Burkholderiales</taxon>
        <taxon>Sutterellaceae</taxon>
        <taxon>Parasutterella</taxon>
    </lineage>
</organism>
<keyword evidence="4" id="KW-0560">Oxidoreductase</keyword>
<dbReference type="Pfam" id="PF02866">
    <property type="entry name" value="Ldh_1_C"/>
    <property type="match status" value="1"/>
</dbReference>
<dbReference type="InterPro" id="IPR022383">
    <property type="entry name" value="Lactate/malate_DH_C"/>
</dbReference>
<comment type="function">
    <text evidence="1">Catalyzes the reversible oxidation of malate to oxaloacetate.</text>
</comment>
<dbReference type="PANTHER" id="PTHR43128:SF31">
    <property type="entry name" value="L-LACTATE DEHYDROGENASE"/>
    <property type="match status" value="1"/>
</dbReference>
<dbReference type="PANTHER" id="PTHR43128">
    <property type="entry name" value="L-2-HYDROXYCARBOXYLATE DEHYDROGENASE (NAD(P)(+))"/>
    <property type="match status" value="1"/>
</dbReference>
<dbReference type="CDD" id="cd05291">
    <property type="entry name" value="HicDH_like"/>
    <property type="match status" value="1"/>
</dbReference>
<gene>
    <name evidence="7" type="ORF">GMD42_12680</name>
</gene>
<dbReference type="GO" id="GO:0004459">
    <property type="term" value="F:L-lactate dehydrogenase (NAD+) activity"/>
    <property type="evidence" value="ECO:0007669"/>
    <property type="project" value="TreeGrafter"/>
</dbReference>
<sequence length="305" mass="33227">MRKVGVIGLGHVGSTVAYTLVTKGIADELVLIDTNEAKCTAEYYDLLDSLGRLETYTKLSMNDYRSLKDADVVITAFGDIKALADGGNRFLEYSFNCQQAKQVGTALKEAGFHGVLINISNPCDVITGLLQHYTGLSRQQVFGTGTFLDTARMQRAVSMSLDQNPHNIAGYVLGEHGESQFAAWSTITVQGEPITEIAKDQHLELSELDKAARGGGWLVFNGKKYTCYAIATCAAKLLQAVFSDAKLACPASVYLEDYGCYVGYPAVIGKNGVEYVHRLELTEEEKKLLDKSALMIAQKTKEGLL</sequence>
<comment type="caution">
    <text evidence="7">The sequence shown here is derived from an EMBL/GenBank/DDBJ whole genome shotgun (WGS) entry which is preliminary data.</text>
</comment>
<dbReference type="InterPro" id="IPR036291">
    <property type="entry name" value="NAD(P)-bd_dom_sf"/>
</dbReference>
<dbReference type="SUPFAM" id="SSF51735">
    <property type="entry name" value="NAD(P)-binding Rossmann-fold domains"/>
    <property type="match status" value="1"/>
</dbReference>
<dbReference type="InterPro" id="IPR001236">
    <property type="entry name" value="Lactate/malate_DH_N"/>
</dbReference>
<evidence type="ECO:0000313" key="8">
    <source>
        <dbReference type="Proteomes" id="UP000462362"/>
    </source>
</evidence>
<evidence type="ECO:0000259" key="6">
    <source>
        <dbReference type="Pfam" id="PF02866"/>
    </source>
</evidence>
<comment type="similarity">
    <text evidence="4">Belongs to the LDH/MDH superfamily.</text>
</comment>
<keyword evidence="3" id="KW-0520">NAD</keyword>
<evidence type="ECO:0000313" key="7">
    <source>
        <dbReference type="EMBL" id="MTU44435.1"/>
    </source>
</evidence>
<evidence type="ECO:0000259" key="5">
    <source>
        <dbReference type="Pfam" id="PF00056"/>
    </source>
</evidence>
<dbReference type="PIRSF" id="PIRSF000102">
    <property type="entry name" value="Lac_mal_DH"/>
    <property type="match status" value="1"/>
</dbReference>
<dbReference type="AlphaFoldDB" id="A0A6I3S326"/>
<feature type="binding site" evidence="3">
    <location>
        <position position="33"/>
    </location>
    <ligand>
        <name>NAD(+)</name>
        <dbReference type="ChEBI" id="CHEBI:57540"/>
    </ligand>
</feature>
<feature type="binding site" evidence="3">
    <location>
        <position position="96"/>
    </location>
    <ligand>
        <name>NAD(+)</name>
        <dbReference type="ChEBI" id="CHEBI:57540"/>
    </ligand>
</feature>
<evidence type="ECO:0000256" key="2">
    <source>
        <dbReference type="PIRSR" id="PIRSR000102-1"/>
    </source>
</evidence>
<protein>
    <submittedName>
        <fullName evidence="7">L-lactate dehydrogenase</fullName>
    </submittedName>
</protein>
<dbReference type="InterPro" id="IPR001557">
    <property type="entry name" value="L-lactate/malate_DH"/>
</dbReference>
<accession>A0A6I3S326</accession>
<feature type="domain" description="Lactate/malate dehydrogenase N-terminal" evidence="5">
    <location>
        <begin position="3"/>
        <end position="143"/>
    </location>
</feature>
<dbReference type="Pfam" id="PF00056">
    <property type="entry name" value="Ldh_1_N"/>
    <property type="match status" value="1"/>
</dbReference>
<dbReference type="RefSeq" id="WP_021867879.1">
    <property type="nucleotide sequence ID" value="NZ_CATZBL010000031.1"/>
</dbReference>
<dbReference type="Gene3D" id="3.40.50.720">
    <property type="entry name" value="NAD(P)-binding Rossmann-like Domain"/>
    <property type="match status" value="1"/>
</dbReference>
<evidence type="ECO:0000256" key="4">
    <source>
        <dbReference type="RuleBase" id="RU003369"/>
    </source>
</evidence>
<dbReference type="InterPro" id="IPR015955">
    <property type="entry name" value="Lactate_DH/Glyco_Ohase_4_C"/>
</dbReference>
<dbReference type="PRINTS" id="PR00086">
    <property type="entry name" value="LLDHDRGNASE"/>
</dbReference>
<dbReference type="GO" id="GO:0006089">
    <property type="term" value="P:lactate metabolic process"/>
    <property type="evidence" value="ECO:0007669"/>
    <property type="project" value="TreeGrafter"/>
</dbReference>
<reference evidence="7 8" key="1">
    <citation type="journal article" date="2019" name="Nat. Med.">
        <title>A library of human gut bacterial isolates paired with longitudinal multiomics data enables mechanistic microbiome research.</title>
        <authorList>
            <person name="Poyet M."/>
            <person name="Groussin M."/>
            <person name="Gibbons S.M."/>
            <person name="Avila-Pacheco J."/>
            <person name="Jiang X."/>
            <person name="Kearney S.M."/>
            <person name="Perrotta A.R."/>
            <person name="Berdy B."/>
            <person name="Zhao S."/>
            <person name="Lieberman T.D."/>
            <person name="Swanson P.K."/>
            <person name="Smith M."/>
            <person name="Roesemann S."/>
            <person name="Alexander J.E."/>
            <person name="Rich S.A."/>
            <person name="Livny J."/>
            <person name="Vlamakis H."/>
            <person name="Clish C."/>
            <person name="Bullock K."/>
            <person name="Deik A."/>
            <person name="Scott J."/>
            <person name="Pierce K.A."/>
            <person name="Xavier R.J."/>
            <person name="Alm E.J."/>
        </authorList>
    </citation>
    <scope>NUCLEOTIDE SEQUENCE [LARGE SCALE GENOMIC DNA]</scope>
    <source>
        <strain evidence="7 8">BIOML-A2</strain>
    </source>
</reference>
<name>A0A6I3S326_9BURK</name>
<evidence type="ECO:0000256" key="3">
    <source>
        <dbReference type="PIRSR" id="PIRSR000102-3"/>
    </source>
</evidence>
<dbReference type="EMBL" id="WNCL01000077">
    <property type="protein sequence ID" value="MTU44435.1"/>
    <property type="molecule type" value="Genomic_DNA"/>
</dbReference>
<feature type="binding site" evidence="3">
    <location>
        <begin position="8"/>
        <end position="13"/>
    </location>
    <ligand>
        <name>NAD(+)</name>
        <dbReference type="ChEBI" id="CHEBI:57540"/>
    </ligand>
</feature>